<dbReference type="Pfam" id="PF07995">
    <property type="entry name" value="GSDH"/>
    <property type="match status" value="1"/>
</dbReference>
<dbReference type="InParanoid" id="A0A251UA76"/>
<dbReference type="OMA" id="FMIGDAS"/>
<dbReference type="STRING" id="4232.A0A251UA76"/>
<protein>
    <submittedName>
        <fullName evidence="13">Putative six-bladed beta-propeller, TolB-like protein</fullName>
    </submittedName>
</protein>
<dbReference type="SUPFAM" id="SSF50952">
    <property type="entry name" value="Soluble quinoprotein glucose dehydrogenase"/>
    <property type="match status" value="1"/>
</dbReference>
<dbReference type="InterPro" id="IPR011041">
    <property type="entry name" value="Quinoprot_gluc/sorb_DH_b-prop"/>
</dbReference>
<evidence type="ECO:0000313" key="14">
    <source>
        <dbReference type="Proteomes" id="UP000215914"/>
    </source>
</evidence>
<evidence type="ECO:0000256" key="2">
    <source>
        <dbReference type="ARBA" id="ARBA00004193"/>
    </source>
</evidence>
<dbReference type="GO" id="GO:0016491">
    <property type="term" value="F:oxidoreductase activity"/>
    <property type="evidence" value="ECO:0007669"/>
    <property type="project" value="UniProtKB-KW"/>
</dbReference>
<keyword evidence="4 11" id="KW-0732">Signal</keyword>
<keyword evidence="8" id="KW-0325">Glycoprotein</keyword>
<evidence type="ECO:0000256" key="7">
    <source>
        <dbReference type="ARBA" id="ARBA00023136"/>
    </source>
</evidence>
<dbReference type="FunFam" id="2.120.10.30:FF:000067">
    <property type="entry name" value="HHIP-like 1"/>
    <property type="match status" value="1"/>
</dbReference>
<dbReference type="InterPro" id="IPR011042">
    <property type="entry name" value="6-blade_b-propeller_TolB-like"/>
</dbReference>
<evidence type="ECO:0000256" key="1">
    <source>
        <dbReference type="ARBA" id="ARBA00001931"/>
    </source>
</evidence>
<gene>
    <name evidence="13" type="ORF">HannXRQ_Chr08g0236931</name>
</gene>
<evidence type="ECO:0000259" key="12">
    <source>
        <dbReference type="Pfam" id="PF07995"/>
    </source>
</evidence>
<evidence type="ECO:0000256" key="6">
    <source>
        <dbReference type="ARBA" id="ARBA00023002"/>
    </source>
</evidence>
<dbReference type="EMBL" id="CM007897">
    <property type="protein sequence ID" value="OTG19692.1"/>
    <property type="molecule type" value="Genomic_DNA"/>
</dbReference>
<comment type="similarity">
    <text evidence="10">Belongs to the PQQ oxidoreductase GdhB family.</text>
</comment>
<proteinExistence type="inferred from homology"/>
<keyword evidence="9" id="KW-0449">Lipoprotein</keyword>
<keyword evidence="6" id="KW-0560">Oxidoreductase</keyword>
<dbReference type="PANTHER" id="PTHR19328">
    <property type="entry name" value="HEDGEHOG-INTERACTING PROTEIN"/>
    <property type="match status" value="1"/>
</dbReference>
<dbReference type="PANTHER" id="PTHR19328:SF70">
    <property type="entry name" value="PROTEIN, PUTATIVE-RELATED"/>
    <property type="match status" value="1"/>
</dbReference>
<sequence length="541" mass="59931">MTETTEILCIFILLLLLLLLHHSSSSSRPSNVTINSNAPQPPKGLCLEKLGNSSYLYMVPHPDGSNRVFVCNQQGKIWLAMVPEVGSSQGLMIDESYPFLDLRDQVIFATGMGLTSMALHPNFNENGRLFVAFNCDKFQQPGCEGRCSCNTDVGCDPSKVESLQESYPCQFHLVIAEFSANGTTFSSKLSWSMYLLAQKVVNTSILRGHANSVEVRRIFTMGLPFEAYHAGQILFGPDDGYLYFMIGDASHVADPYNFAQNKKSLLGKILRLDLDNIPNAEEISRLGLWGNYSIPKDNPYTTDKELEPEIWALGLSNPWRCSFDSENHSRFICGDVGKDQYEEINIIKKGGNYGWRVYEGPYATHPSYAPGGYTKPTSITTIFPVTGYTHDSVDASKGPASVVGGYFYRGAADPCLNGWYIYTDLYSYDIWAAIETTENSENFTSFSVPFGCAHDSPMECGFKPGAHNVPDLGYVLSLSEDNNKDVYLLTSNGVYRVAAPSRCRYHCSKERYSNVTRVASSGNLLQAASLVACFISFMVVI</sequence>
<evidence type="ECO:0000256" key="10">
    <source>
        <dbReference type="ARBA" id="ARBA00061483"/>
    </source>
</evidence>
<dbReference type="InterPro" id="IPR012938">
    <property type="entry name" value="Glc/Sorbosone_DH"/>
</dbReference>
<feature type="domain" description="Glucose/Sorbosone dehydrogenase" evidence="12">
    <location>
        <begin position="199"/>
        <end position="359"/>
    </location>
</feature>
<accession>A0A251UA76</accession>
<evidence type="ECO:0000256" key="11">
    <source>
        <dbReference type="SAM" id="SignalP"/>
    </source>
</evidence>
<comment type="subcellular location">
    <subcellularLocation>
        <location evidence="2">Cell membrane</location>
        <topology evidence="2">Lipid-anchor</topology>
    </subcellularLocation>
</comment>
<dbReference type="Gene3D" id="2.120.10.30">
    <property type="entry name" value="TolB, C-terminal domain"/>
    <property type="match status" value="1"/>
</dbReference>
<evidence type="ECO:0000256" key="4">
    <source>
        <dbReference type="ARBA" id="ARBA00022729"/>
    </source>
</evidence>
<organism evidence="13 14">
    <name type="scientific">Helianthus annuus</name>
    <name type="common">Common sunflower</name>
    <dbReference type="NCBI Taxonomy" id="4232"/>
    <lineage>
        <taxon>Eukaryota</taxon>
        <taxon>Viridiplantae</taxon>
        <taxon>Streptophyta</taxon>
        <taxon>Embryophyta</taxon>
        <taxon>Tracheophyta</taxon>
        <taxon>Spermatophyta</taxon>
        <taxon>Magnoliopsida</taxon>
        <taxon>eudicotyledons</taxon>
        <taxon>Gunneridae</taxon>
        <taxon>Pentapetalae</taxon>
        <taxon>asterids</taxon>
        <taxon>campanulids</taxon>
        <taxon>Asterales</taxon>
        <taxon>Asteraceae</taxon>
        <taxon>Asteroideae</taxon>
        <taxon>Heliantheae alliance</taxon>
        <taxon>Heliantheae</taxon>
        <taxon>Helianthus</taxon>
    </lineage>
</organism>
<evidence type="ECO:0000256" key="3">
    <source>
        <dbReference type="ARBA" id="ARBA00022475"/>
    </source>
</evidence>
<name>A0A251UA76_HELAN</name>
<comment type="cofactor">
    <cofactor evidence="1">
        <name>pyrroloquinoline quinone</name>
        <dbReference type="ChEBI" id="CHEBI:58442"/>
    </cofactor>
</comment>
<evidence type="ECO:0000256" key="9">
    <source>
        <dbReference type="ARBA" id="ARBA00023288"/>
    </source>
</evidence>
<feature type="chain" id="PRO_5013032941" evidence="11">
    <location>
        <begin position="26"/>
        <end position="541"/>
    </location>
</feature>
<keyword evidence="14" id="KW-1185">Reference proteome</keyword>
<dbReference type="GO" id="GO:0005886">
    <property type="term" value="C:plasma membrane"/>
    <property type="evidence" value="ECO:0007669"/>
    <property type="project" value="UniProtKB-SubCell"/>
</dbReference>
<evidence type="ECO:0000256" key="8">
    <source>
        <dbReference type="ARBA" id="ARBA00023180"/>
    </source>
</evidence>
<dbReference type="AlphaFoldDB" id="A0A251UA76"/>
<reference evidence="14" key="1">
    <citation type="journal article" date="2017" name="Nature">
        <title>The sunflower genome provides insights into oil metabolism, flowering and Asterid evolution.</title>
        <authorList>
            <person name="Badouin H."/>
            <person name="Gouzy J."/>
            <person name="Grassa C.J."/>
            <person name="Murat F."/>
            <person name="Staton S.E."/>
            <person name="Cottret L."/>
            <person name="Lelandais-Briere C."/>
            <person name="Owens G.L."/>
            <person name="Carrere S."/>
            <person name="Mayjonade B."/>
            <person name="Legrand L."/>
            <person name="Gill N."/>
            <person name="Kane N.C."/>
            <person name="Bowers J.E."/>
            <person name="Hubner S."/>
            <person name="Bellec A."/>
            <person name="Berard A."/>
            <person name="Berges H."/>
            <person name="Blanchet N."/>
            <person name="Boniface M.C."/>
            <person name="Brunel D."/>
            <person name="Catrice O."/>
            <person name="Chaidir N."/>
            <person name="Claudel C."/>
            <person name="Donnadieu C."/>
            <person name="Faraut T."/>
            <person name="Fievet G."/>
            <person name="Helmstetter N."/>
            <person name="King M."/>
            <person name="Knapp S.J."/>
            <person name="Lai Z."/>
            <person name="Le Paslier M.C."/>
            <person name="Lippi Y."/>
            <person name="Lorenzon L."/>
            <person name="Mandel J.R."/>
            <person name="Marage G."/>
            <person name="Marchand G."/>
            <person name="Marquand E."/>
            <person name="Bret-Mestries E."/>
            <person name="Morien E."/>
            <person name="Nambeesan S."/>
            <person name="Nguyen T."/>
            <person name="Pegot-Espagnet P."/>
            <person name="Pouilly N."/>
            <person name="Raftis F."/>
            <person name="Sallet E."/>
            <person name="Schiex T."/>
            <person name="Thomas J."/>
            <person name="Vandecasteele C."/>
            <person name="Vares D."/>
            <person name="Vear F."/>
            <person name="Vautrin S."/>
            <person name="Crespi M."/>
            <person name="Mangin B."/>
            <person name="Burke J.M."/>
            <person name="Salse J."/>
            <person name="Munos S."/>
            <person name="Vincourt P."/>
            <person name="Rieseberg L.H."/>
            <person name="Langlade N.B."/>
        </authorList>
    </citation>
    <scope>NUCLEOTIDE SEQUENCE [LARGE SCALE GENOMIC DNA]</scope>
    <source>
        <strain evidence="14">cv. SF193</strain>
    </source>
</reference>
<keyword evidence="5" id="KW-0634">PQQ</keyword>
<dbReference type="Proteomes" id="UP000215914">
    <property type="component" value="Chromosome 8"/>
</dbReference>
<evidence type="ECO:0000313" key="13">
    <source>
        <dbReference type="EMBL" id="OTG19692.1"/>
    </source>
</evidence>
<keyword evidence="7" id="KW-0472">Membrane</keyword>
<feature type="signal peptide" evidence="11">
    <location>
        <begin position="1"/>
        <end position="25"/>
    </location>
</feature>
<keyword evidence="3" id="KW-1003">Cell membrane</keyword>
<evidence type="ECO:0000256" key="5">
    <source>
        <dbReference type="ARBA" id="ARBA00022891"/>
    </source>
</evidence>